<dbReference type="Proteomes" id="UP001457282">
    <property type="component" value="Unassembled WGS sequence"/>
</dbReference>
<name>A0AAW1WMH4_RUBAR</name>
<gene>
    <name evidence="1" type="ORF">M0R45_032875</name>
</gene>
<dbReference type="EMBL" id="JBEDUW010000006">
    <property type="protein sequence ID" value="KAK9924510.1"/>
    <property type="molecule type" value="Genomic_DNA"/>
</dbReference>
<protein>
    <submittedName>
        <fullName evidence="1">Uncharacterized protein</fullName>
    </submittedName>
</protein>
<accession>A0AAW1WMH4</accession>
<comment type="caution">
    <text evidence="1">The sequence shown here is derived from an EMBL/GenBank/DDBJ whole genome shotgun (WGS) entry which is preliminary data.</text>
</comment>
<evidence type="ECO:0000313" key="2">
    <source>
        <dbReference type="Proteomes" id="UP001457282"/>
    </source>
</evidence>
<proteinExistence type="predicted"/>
<sequence>MVLPVLQDIRQAVSRLQSKPQTHFLWSSSFPVLRSSFSCDLLRRRRRNLIWHRSSVISSTRTFRLVNSITVQERLLNFYTFGDVHHCTFGDGDRLTEFIIDKDFRRVAKVEKHIVYISILLLWDGTVRVEGFSDSRRLMCVVQILAVGLSGLTKRQITKIPTGFLNNALNIGFHEEFYTDAESIVRFIQYMAYEFV</sequence>
<organism evidence="1 2">
    <name type="scientific">Rubus argutus</name>
    <name type="common">Southern blackberry</name>
    <dbReference type="NCBI Taxonomy" id="59490"/>
    <lineage>
        <taxon>Eukaryota</taxon>
        <taxon>Viridiplantae</taxon>
        <taxon>Streptophyta</taxon>
        <taxon>Embryophyta</taxon>
        <taxon>Tracheophyta</taxon>
        <taxon>Spermatophyta</taxon>
        <taxon>Magnoliopsida</taxon>
        <taxon>eudicotyledons</taxon>
        <taxon>Gunneridae</taxon>
        <taxon>Pentapetalae</taxon>
        <taxon>rosids</taxon>
        <taxon>fabids</taxon>
        <taxon>Rosales</taxon>
        <taxon>Rosaceae</taxon>
        <taxon>Rosoideae</taxon>
        <taxon>Rosoideae incertae sedis</taxon>
        <taxon>Rubus</taxon>
    </lineage>
</organism>
<dbReference type="AlphaFoldDB" id="A0AAW1WMH4"/>
<reference evidence="1 2" key="1">
    <citation type="journal article" date="2023" name="G3 (Bethesda)">
        <title>A chromosome-length genome assembly and annotation of blackberry (Rubus argutus, cv. 'Hillquist').</title>
        <authorList>
            <person name="Bruna T."/>
            <person name="Aryal R."/>
            <person name="Dudchenko O."/>
            <person name="Sargent D.J."/>
            <person name="Mead D."/>
            <person name="Buti M."/>
            <person name="Cavallini A."/>
            <person name="Hytonen T."/>
            <person name="Andres J."/>
            <person name="Pham M."/>
            <person name="Weisz D."/>
            <person name="Mascagni F."/>
            <person name="Usai G."/>
            <person name="Natali L."/>
            <person name="Bassil N."/>
            <person name="Fernandez G.E."/>
            <person name="Lomsadze A."/>
            <person name="Armour M."/>
            <person name="Olukolu B."/>
            <person name="Poorten T."/>
            <person name="Britton C."/>
            <person name="Davik J."/>
            <person name="Ashrafi H."/>
            <person name="Aiden E.L."/>
            <person name="Borodovsky M."/>
            <person name="Worthington M."/>
        </authorList>
    </citation>
    <scope>NUCLEOTIDE SEQUENCE [LARGE SCALE GENOMIC DNA]</scope>
    <source>
        <strain evidence="1">PI 553951</strain>
    </source>
</reference>
<keyword evidence="2" id="KW-1185">Reference proteome</keyword>
<evidence type="ECO:0000313" key="1">
    <source>
        <dbReference type="EMBL" id="KAK9924510.1"/>
    </source>
</evidence>